<sequence length="1011" mass="110112">MLRATTRPGPADLPRTLDLDDPAATRSWLGRVWQHEDTRDAVRTASPVLYRAAGDVVRGVRTQPQQIRRAALSVASYLLRWQHRPTPFGRFAGTAPVSVGATVRVRWDDTHREVVRADADWIADIVQRLQDSPDLLERLPVVANNTAQVRGDRLVAPGAPADGRDRLMAPVEVSVPYRRTVQAAMRAARIPTPYGELRAELTAMFPAGAGGRIDALLADLLAQDLLITSLRAPSTTLDALGHVCGELEKADAHTLPDVADLVRVLYAIRDDLNGRAPALPTGTLSAVIDRMTKESSAAPVPLLIDTALDCDVQIPAHVVAEAEAAVSALYRLSPQPYGYQQWRDYHRRFRARYGVGSAVPVLELVADSGLGWPAEYVGSERGRAAKQVTDRDDAVLALVQQALMENRGELVLTDAVVAGLADAAGSERPTLVPRAEVAFEIRASSSADLARGAFQLMLTGVPRPGSSMLGRFAHLLPPAHQDVLAGTYLSSRPDAVTAQLSFGPRRRRNENVTRTARLLPDVIALGEHRAADEHVIGPADIAVTADARRFHLVQLSTGRPIDVRVLHALEAGIQTPPLARLLTELGNARCAIYKPFDFGTARRLPYLPRVRYRRTILTPARWLLRAEDLPGRVASVVAWDEALTAWRTRLRVPDRIALVEFDQRLALDLTHPVHRRLLRSRLNDVRRLELREVADPDLYGWIGRAHEILLPLTHTQPDAVTLPTPRRAIATAEEDIQLPGAGTVLRAHLHAHPDRYSEILDRHLPTFLGALGDAPLWWFVRHREMARPEAGQHLALFLRIDSGTYGTVAEQVNAWAAGLRRSRLVSRLTLETYVPQTGRYGRAAALEAAHRVFAADSAAALAQIRLVETGAVAPQALAAASVVGLTAALAGSADQGGKWLIENVPRGGGHLDRELCDQARGLAAPGGWSLLASLPAGGTVSQAWQARDVAVRSYREALAGQQGEPLTVVRSLLHQHHVRALGVGPRAEAVTLRLARAAALCRFPAKKEVRT</sequence>
<organism evidence="3 4">
    <name type="scientific">Streptomyces paludis</name>
    <dbReference type="NCBI Taxonomy" id="2282738"/>
    <lineage>
        <taxon>Bacteria</taxon>
        <taxon>Bacillati</taxon>
        <taxon>Actinomycetota</taxon>
        <taxon>Actinomycetes</taxon>
        <taxon>Kitasatosporales</taxon>
        <taxon>Streptomycetaceae</taxon>
        <taxon>Streptomyces</taxon>
    </lineage>
</organism>
<reference evidence="4" key="1">
    <citation type="submission" date="2018-07" db="EMBL/GenBank/DDBJ databases">
        <authorList>
            <person name="Zhao J."/>
        </authorList>
    </citation>
    <scope>NUCLEOTIDE SEQUENCE [LARGE SCALE GENOMIC DNA]</scope>
    <source>
        <strain evidence="4">GSSD-12</strain>
    </source>
</reference>
<dbReference type="InterPro" id="IPR023809">
    <property type="entry name" value="Thiopep_bacteriocin_synth_dom"/>
</dbReference>
<name>A0A345I1H8_9ACTN</name>
<gene>
    <name evidence="3" type="ORF">DVK44_21620</name>
</gene>
<dbReference type="OrthoDB" id="1273722at2"/>
<dbReference type="InterPro" id="IPR006827">
    <property type="entry name" value="Lant_deHydtase_N"/>
</dbReference>
<evidence type="ECO:0000259" key="2">
    <source>
        <dbReference type="Pfam" id="PF14028"/>
    </source>
</evidence>
<dbReference type="Proteomes" id="UP000253868">
    <property type="component" value="Chromosome"/>
</dbReference>
<protein>
    <submittedName>
        <fullName evidence="3">Lantibiotic dehydratase</fullName>
    </submittedName>
</protein>
<keyword evidence="4" id="KW-1185">Reference proteome</keyword>
<evidence type="ECO:0000313" key="3">
    <source>
        <dbReference type="EMBL" id="AXG82802.1"/>
    </source>
</evidence>
<feature type="domain" description="Thiopeptide-type bacteriocin biosynthesis" evidence="2">
    <location>
        <begin position="746"/>
        <end position="997"/>
    </location>
</feature>
<feature type="domain" description="Lantibiotic dehydratase N-terminal" evidence="1">
    <location>
        <begin position="35"/>
        <end position="678"/>
    </location>
</feature>
<evidence type="ECO:0000313" key="4">
    <source>
        <dbReference type="Proteomes" id="UP000253868"/>
    </source>
</evidence>
<dbReference type="NCBIfam" id="TIGR03891">
    <property type="entry name" value="thiopep_ocin"/>
    <property type="match status" value="1"/>
</dbReference>
<dbReference type="KEGG" id="spad:DVK44_21620"/>
<dbReference type="Pfam" id="PF14028">
    <property type="entry name" value="Lant_dehydr_C"/>
    <property type="match status" value="1"/>
</dbReference>
<dbReference type="EMBL" id="CP031194">
    <property type="protein sequence ID" value="AXG82802.1"/>
    <property type="molecule type" value="Genomic_DNA"/>
</dbReference>
<proteinExistence type="predicted"/>
<evidence type="ECO:0000259" key="1">
    <source>
        <dbReference type="Pfam" id="PF04738"/>
    </source>
</evidence>
<dbReference type="Pfam" id="PF04738">
    <property type="entry name" value="Lant_dehydr_N"/>
    <property type="match status" value="1"/>
</dbReference>
<accession>A0A345I1H8</accession>
<dbReference type="AlphaFoldDB" id="A0A345I1H8"/>